<dbReference type="Proteomes" id="UP000433071">
    <property type="component" value="Unassembled WGS sequence"/>
</dbReference>
<dbReference type="OrthoDB" id="4994943at2"/>
<protein>
    <submittedName>
        <fullName evidence="3">SH3 domain-containing protein</fullName>
    </submittedName>
</protein>
<dbReference type="Pfam" id="PF08239">
    <property type="entry name" value="SH3_3"/>
    <property type="match status" value="1"/>
</dbReference>
<dbReference type="SMART" id="SM00287">
    <property type="entry name" value="SH3b"/>
    <property type="match status" value="1"/>
</dbReference>
<evidence type="ECO:0000256" key="1">
    <source>
        <dbReference type="SAM" id="MobiDB-lite"/>
    </source>
</evidence>
<dbReference type="RefSeq" id="WP_155052458.1">
    <property type="nucleotide sequence ID" value="NZ_BAAAIB010000009.1"/>
</dbReference>
<evidence type="ECO:0000313" key="3">
    <source>
        <dbReference type="EMBL" id="MTH69401.1"/>
    </source>
</evidence>
<feature type="domain" description="SH3b" evidence="2">
    <location>
        <begin position="682"/>
        <end position="744"/>
    </location>
</feature>
<feature type="region of interest" description="Disordered" evidence="1">
    <location>
        <begin position="304"/>
        <end position="324"/>
    </location>
</feature>
<dbReference type="InterPro" id="IPR003646">
    <property type="entry name" value="SH3-like_bac-type"/>
</dbReference>
<organism evidence="3 4">
    <name type="scientific">Agromyces bracchium</name>
    <dbReference type="NCBI Taxonomy" id="88376"/>
    <lineage>
        <taxon>Bacteria</taxon>
        <taxon>Bacillati</taxon>
        <taxon>Actinomycetota</taxon>
        <taxon>Actinomycetes</taxon>
        <taxon>Micrococcales</taxon>
        <taxon>Microbacteriaceae</taxon>
        <taxon>Agromyces</taxon>
    </lineage>
</organism>
<reference evidence="3 4" key="1">
    <citation type="submission" date="2019-11" db="EMBL/GenBank/DDBJ databases">
        <title>Agromyces kandeliae sp. nov., isolated from mangrove soil.</title>
        <authorList>
            <person name="Wang R."/>
        </authorList>
    </citation>
    <scope>NUCLEOTIDE SEQUENCE [LARGE SCALE GENOMIC DNA]</scope>
    <source>
        <strain evidence="3 4">JCM 11433</strain>
    </source>
</reference>
<keyword evidence="4" id="KW-1185">Reference proteome</keyword>
<accession>A0A6I3M8U5</accession>
<dbReference type="AlphaFoldDB" id="A0A6I3M8U5"/>
<comment type="caution">
    <text evidence="3">The sequence shown here is derived from an EMBL/GenBank/DDBJ whole genome shotgun (WGS) entry which is preliminary data.</text>
</comment>
<dbReference type="Gene3D" id="2.30.30.40">
    <property type="entry name" value="SH3 Domains"/>
    <property type="match status" value="1"/>
</dbReference>
<name>A0A6I3M8U5_9MICO</name>
<gene>
    <name evidence="3" type="ORF">GJ743_13585</name>
</gene>
<evidence type="ECO:0000313" key="4">
    <source>
        <dbReference type="Proteomes" id="UP000433071"/>
    </source>
</evidence>
<sequence length="744" mass="78279">MLQRQGAPPVAPVVAFKPAATLTTLTLGELDDYARDRPDWMTDPALSAATRRDLMDLLRWARRGAPAPMDPCRPFTCADLVAQSATDRRDLEVFARASQRKDSAEPPDGTTALADAVKLGGTIRELETRLPKADLHRGLGGTDEAKAELGVLSGSGRAADLASYFRRAHAYLEADTGRDSKSYREWGADPAAYIGKVPDVRNLHRFQEALLKQLITNRADRSRSKPLLIILHTGTDHNGAFHDDAQLTDVVTNAANLALMIEGATTLEAAGARLTALARTYGQAGRVKQVMLAGHGGPTGIELAGRPGAPDSAASDAPGTTSRRRTERFIRGLVAVMAPGPDARIVLNACLTAAEPVADNLPANPALARATILHSLTTNPSIATLIRNMAGGRTVEGNVASVGPGSYITAAGELHQTIPGDEAAASTNPADYVEKGHEPEGAARSLVVLWARDAAAATAAMTARKGHGFTSYGDVVIAEIFDVFESTGDISGLARVAEQSSRGLSEFHDSDHQTPGEIWGMENAAAFESKLAPKIRAIGSIGAGGRVALDQVRLGPDPTRVAAITGIVQAATSLDALRKHLSDEWLATRIVDLLPHASAAAPTRAHIMLGGATWPHAHTEGFFRANAGGGTRLRPPAGESVDRLTDADPSENTILTKLGIVRTAPTPPAAGGGAVAAVESLSKVGRTTPAWLNVREGPDLATARVDVLPRGARIDIIGQSGAWFAVLFGGHMRYVSKRYVVVLP</sequence>
<evidence type="ECO:0000259" key="2">
    <source>
        <dbReference type="SMART" id="SM00287"/>
    </source>
</evidence>
<proteinExistence type="predicted"/>
<feature type="compositionally biased region" description="Low complexity" evidence="1">
    <location>
        <begin position="307"/>
        <end position="319"/>
    </location>
</feature>
<dbReference type="EMBL" id="WMLB01000027">
    <property type="protein sequence ID" value="MTH69401.1"/>
    <property type="molecule type" value="Genomic_DNA"/>
</dbReference>